<name>A0ABW4S1W1_9RHOB</name>
<keyword evidence="2" id="KW-1185">Reference proteome</keyword>
<accession>A0ABW4S1W1</accession>
<protein>
    <submittedName>
        <fullName evidence="1">Uncharacterized protein</fullName>
    </submittedName>
</protein>
<comment type="caution">
    <text evidence="1">The sequence shown here is derived from an EMBL/GenBank/DDBJ whole genome shotgun (WGS) entry which is preliminary data.</text>
</comment>
<evidence type="ECO:0000313" key="2">
    <source>
        <dbReference type="Proteomes" id="UP001597353"/>
    </source>
</evidence>
<dbReference type="Proteomes" id="UP001597353">
    <property type="component" value="Unassembled WGS sequence"/>
</dbReference>
<proteinExistence type="predicted"/>
<gene>
    <name evidence="1" type="ORF">ACFSGJ_00190</name>
</gene>
<dbReference type="EMBL" id="JBHUGH010000001">
    <property type="protein sequence ID" value="MFD1910627.1"/>
    <property type="molecule type" value="Genomic_DNA"/>
</dbReference>
<evidence type="ECO:0000313" key="1">
    <source>
        <dbReference type="EMBL" id="MFD1910627.1"/>
    </source>
</evidence>
<sequence>MIETDPAKRDTMYQRMQDLMEESGGYRFITHGVTPNLYDVSIIPATRPDGTPLVHLFRSA</sequence>
<reference evidence="2" key="1">
    <citation type="journal article" date="2019" name="Int. J. Syst. Evol. Microbiol.">
        <title>The Global Catalogue of Microorganisms (GCM) 10K type strain sequencing project: providing services to taxonomists for standard genome sequencing and annotation.</title>
        <authorList>
            <consortium name="The Broad Institute Genomics Platform"/>
            <consortium name="The Broad Institute Genome Sequencing Center for Infectious Disease"/>
            <person name="Wu L."/>
            <person name="Ma J."/>
        </authorList>
    </citation>
    <scope>NUCLEOTIDE SEQUENCE [LARGE SCALE GENOMIC DNA]</scope>
    <source>
        <strain evidence="2">CGMCC 4.7242</strain>
    </source>
</reference>
<organism evidence="1 2">
    <name type="scientific">Halodurantibacterium flavum</name>
    <dbReference type="NCBI Taxonomy" id="1382802"/>
    <lineage>
        <taxon>Bacteria</taxon>
        <taxon>Pseudomonadati</taxon>
        <taxon>Pseudomonadota</taxon>
        <taxon>Alphaproteobacteria</taxon>
        <taxon>Rhodobacterales</taxon>
        <taxon>Paracoccaceae</taxon>
        <taxon>Halodurantibacterium</taxon>
    </lineage>
</organism>
<dbReference type="RefSeq" id="WP_390258413.1">
    <property type="nucleotide sequence ID" value="NZ_JBHUGH010000001.1"/>
</dbReference>